<proteinExistence type="predicted"/>
<dbReference type="InterPro" id="IPR007329">
    <property type="entry name" value="FMN-bd"/>
</dbReference>
<sequence>MNKKIGLLILTCILSVSVVGCNKNNDEKDTSNSKGNIEKKYKDGKYEGTGEGYEGKTKVSVKVDGGKIKNIEVIKTSDDESYIKEAKKLIPKIVETQNIEVESVSGATMSSKGIKSAIKDALKDAK</sequence>
<evidence type="ECO:0000313" key="3">
    <source>
        <dbReference type="Proteomes" id="UP001228504"/>
    </source>
</evidence>
<evidence type="ECO:0000313" key="2">
    <source>
        <dbReference type="EMBL" id="MDQ0149564.1"/>
    </source>
</evidence>
<dbReference type="SMART" id="SM00900">
    <property type="entry name" value="FMN_bind"/>
    <property type="match status" value="1"/>
</dbReference>
<dbReference type="Pfam" id="PF04205">
    <property type="entry name" value="FMN_bind"/>
    <property type="match status" value="1"/>
</dbReference>
<dbReference type="PROSITE" id="PS51257">
    <property type="entry name" value="PROKAR_LIPOPROTEIN"/>
    <property type="match status" value="1"/>
</dbReference>
<keyword evidence="3" id="KW-1185">Reference proteome</keyword>
<organism evidence="2 3">
    <name type="scientific">Eubacterium multiforme</name>
    <dbReference type="NCBI Taxonomy" id="83339"/>
    <lineage>
        <taxon>Bacteria</taxon>
        <taxon>Bacillati</taxon>
        <taxon>Bacillota</taxon>
        <taxon>Clostridia</taxon>
        <taxon>Eubacteriales</taxon>
        <taxon>Eubacteriaceae</taxon>
        <taxon>Eubacterium</taxon>
    </lineage>
</organism>
<accession>A0ABT9UTF2</accession>
<name>A0ABT9UTF2_9FIRM</name>
<comment type="caution">
    <text evidence="2">The sequence shown here is derived from an EMBL/GenBank/DDBJ whole genome shotgun (WGS) entry which is preliminary data.</text>
</comment>
<dbReference type="EMBL" id="JAUSUF010000004">
    <property type="protein sequence ID" value="MDQ0149564.1"/>
    <property type="molecule type" value="Genomic_DNA"/>
</dbReference>
<reference evidence="2 3" key="1">
    <citation type="submission" date="2023-07" db="EMBL/GenBank/DDBJ databases">
        <title>Genomic Encyclopedia of Type Strains, Phase IV (KMG-IV): sequencing the most valuable type-strain genomes for metagenomic binning, comparative biology and taxonomic classification.</title>
        <authorList>
            <person name="Goeker M."/>
        </authorList>
    </citation>
    <scope>NUCLEOTIDE SEQUENCE [LARGE SCALE GENOMIC DNA]</scope>
    <source>
        <strain evidence="2 3">DSM 20694</strain>
    </source>
</reference>
<protein>
    <submittedName>
        <fullName evidence="2">Uncharacterized protein with FMN-binding domain</fullName>
    </submittedName>
</protein>
<dbReference type="Gene3D" id="3.90.1010.20">
    <property type="match status" value="1"/>
</dbReference>
<gene>
    <name evidence="2" type="ORF">J2S18_001495</name>
</gene>
<feature type="domain" description="FMN-binding" evidence="1">
    <location>
        <begin position="52"/>
        <end position="125"/>
    </location>
</feature>
<evidence type="ECO:0000259" key="1">
    <source>
        <dbReference type="SMART" id="SM00900"/>
    </source>
</evidence>
<dbReference type="Proteomes" id="UP001228504">
    <property type="component" value="Unassembled WGS sequence"/>
</dbReference>
<dbReference type="RefSeq" id="WP_307485194.1">
    <property type="nucleotide sequence ID" value="NZ_JAUSUF010000004.1"/>
</dbReference>